<organism evidence="1 2">
    <name type="scientific">Euplotes crassus</name>
    <dbReference type="NCBI Taxonomy" id="5936"/>
    <lineage>
        <taxon>Eukaryota</taxon>
        <taxon>Sar</taxon>
        <taxon>Alveolata</taxon>
        <taxon>Ciliophora</taxon>
        <taxon>Intramacronucleata</taxon>
        <taxon>Spirotrichea</taxon>
        <taxon>Hypotrichia</taxon>
        <taxon>Euplotida</taxon>
        <taxon>Euplotidae</taxon>
        <taxon>Moneuplotes</taxon>
    </lineage>
</organism>
<gene>
    <name evidence="1" type="ORF">ECRASSUSDP1_LOCUS25229</name>
</gene>
<accession>A0AAD2D745</accession>
<evidence type="ECO:0000313" key="2">
    <source>
        <dbReference type="Proteomes" id="UP001295684"/>
    </source>
</evidence>
<name>A0AAD2D745_EUPCR</name>
<dbReference type="AlphaFoldDB" id="A0AAD2D745"/>
<reference evidence="1" key="1">
    <citation type="submission" date="2023-07" db="EMBL/GenBank/DDBJ databases">
        <authorList>
            <consortium name="AG Swart"/>
            <person name="Singh M."/>
            <person name="Singh A."/>
            <person name="Seah K."/>
            <person name="Emmerich C."/>
        </authorList>
    </citation>
    <scope>NUCLEOTIDE SEQUENCE</scope>
    <source>
        <strain evidence="1">DP1</strain>
    </source>
</reference>
<comment type="caution">
    <text evidence="1">The sequence shown here is derived from an EMBL/GenBank/DDBJ whole genome shotgun (WGS) entry which is preliminary data.</text>
</comment>
<evidence type="ECO:0000313" key="1">
    <source>
        <dbReference type="EMBL" id="CAI2383719.1"/>
    </source>
</evidence>
<protein>
    <submittedName>
        <fullName evidence="1">Uncharacterized protein</fullName>
    </submittedName>
</protein>
<sequence>MRKASRPTKSLPRQLPDIWDDTDCIVSDEKYDSKTVQIPNYTNQFSNILKNNKGKVKLKDLRNYVLEGVDFPQYLPAKDKEIQSLDRDIKMNLEQKEAQNECFMTHLIRPNADLTAWTMRENESSKLLASLRRIPSSEILRLLH</sequence>
<proteinExistence type="predicted"/>
<keyword evidence="2" id="KW-1185">Reference proteome</keyword>
<dbReference type="Proteomes" id="UP001295684">
    <property type="component" value="Unassembled WGS sequence"/>
</dbReference>
<dbReference type="EMBL" id="CAMPGE010026017">
    <property type="protein sequence ID" value="CAI2383719.1"/>
    <property type="molecule type" value="Genomic_DNA"/>
</dbReference>